<proteinExistence type="predicted"/>
<evidence type="ECO:0000313" key="2">
    <source>
        <dbReference type="Proteomes" id="UP000790709"/>
    </source>
</evidence>
<evidence type="ECO:0000313" key="1">
    <source>
        <dbReference type="EMBL" id="KAH7928728.1"/>
    </source>
</evidence>
<dbReference type="EMBL" id="MU266350">
    <property type="protein sequence ID" value="KAH7928728.1"/>
    <property type="molecule type" value="Genomic_DNA"/>
</dbReference>
<keyword evidence="2" id="KW-1185">Reference proteome</keyword>
<accession>A0ACB8BTX2</accession>
<organism evidence="1 2">
    <name type="scientific">Leucogyrophana mollusca</name>
    <dbReference type="NCBI Taxonomy" id="85980"/>
    <lineage>
        <taxon>Eukaryota</taxon>
        <taxon>Fungi</taxon>
        <taxon>Dikarya</taxon>
        <taxon>Basidiomycota</taxon>
        <taxon>Agaricomycotina</taxon>
        <taxon>Agaricomycetes</taxon>
        <taxon>Agaricomycetidae</taxon>
        <taxon>Boletales</taxon>
        <taxon>Boletales incertae sedis</taxon>
        <taxon>Leucogyrophana</taxon>
    </lineage>
</organism>
<sequence>MAHELSLYPLGRTGGSYFQVISSWRTGLGSKTGVRVNFGRMWRKSGRTDVPKFGGFGYMLIGNMRGSYWLASARLAKLWCQIQCARRQALVRCAPVSFHGMK</sequence>
<reference evidence="1" key="1">
    <citation type="journal article" date="2021" name="New Phytol.">
        <title>Evolutionary innovations through gain and loss of genes in the ectomycorrhizal Boletales.</title>
        <authorList>
            <person name="Wu G."/>
            <person name="Miyauchi S."/>
            <person name="Morin E."/>
            <person name="Kuo A."/>
            <person name="Drula E."/>
            <person name="Varga T."/>
            <person name="Kohler A."/>
            <person name="Feng B."/>
            <person name="Cao Y."/>
            <person name="Lipzen A."/>
            <person name="Daum C."/>
            <person name="Hundley H."/>
            <person name="Pangilinan J."/>
            <person name="Johnson J."/>
            <person name="Barry K."/>
            <person name="LaButti K."/>
            <person name="Ng V."/>
            <person name="Ahrendt S."/>
            <person name="Min B."/>
            <person name="Choi I.G."/>
            <person name="Park H."/>
            <person name="Plett J.M."/>
            <person name="Magnuson J."/>
            <person name="Spatafora J.W."/>
            <person name="Nagy L.G."/>
            <person name="Henrissat B."/>
            <person name="Grigoriev I.V."/>
            <person name="Yang Z.L."/>
            <person name="Xu J."/>
            <person name="Martin F.M."/>
        </authorList>
    </citation>
    <scope>NUCLEOTIDE SEQUENCE</scope>
    <source>
        <strain evidence="1">KUC20120723A-06</strain>
    </source>
</reference>
<gene>
    <name evidence="1" type="ORF">BV22DRAFT_189310</name>
</gene>
<dbReference type="Proteomes" id="UP000790709">
    <property type="component" value="Unassembled WGS sequence"/>
</dbReference>
<comment type="caution">
    <text evidence="1">The sequence shown here is derived from an EMBL/GenBank/DDBJ whole genome shotgun (WGS) entry which is preliminary data.</text>
</comment>
<protein>
    <submittedName>
        <fullName evidence="1">Uncharacterized protein</fullName>
    </submittedName>
</protein>
<name>A0ACB8BTX2_9AGAM</name>